<keyword evidence="3" id="KW-1185">Reference proteome</keyword>
<gene>
    <name evidence="2" type="ORF">Z519_12802</name>
</gene>
<reference evidence="2" key="1">
    <citation type="submission" date="2015-01" db="EMBL/GenBank/DDBJ databases">
        <title>The Genome Sequence of Cladophialophora bantiana CBS 173.52.</title>
        <authorList>
            <consortium name="The Broad Institute Genomics Platform"/>
            <person name="Cuomo C."/>
            <person name="de Hoog S."/>
            <person name="Gorbushina A."/>
            <person name="Stielow B."/>
            <person name="Teixiera M."/>
            <person name="Abouelleil A."/>
            <person name="Chapman S.B."/>
            <person name="Priest M."/>
            <person name="Young S.K."/>
            <person name="Wortman J."/>
            <person name="Nusbaum C."/>
            <person name="Birren B."/>
        </authorList>
    </citation>
    <scope>NUCLEOTIDE SEQUENCE [LARGE SCALE GENOMIC DNA]</scope>
    <source>
        <strain evidence="2">CBS 173.52</strain>
    </source>
</reference>
<evidence type="ECO:0000256" key="1">
    <source>
        <dbReference type="SAM" id="MobiDB-lite"/>
    </source>
</evidence>
<dbReference type="EMBL" id="KN847018">
    <property type="protein sequence ID" value="KIW86590.1"/>
    <property type="molecule type" value="Genomic_DNA"/>
</dbReference>
<feature type="region of interest" description="Disordered" evidence="1">
    <location>
        <begin position="1"/>
        <end position="21"/>
    </location>
</feature>
<dbReference type="HOGENOM" id="CLU_1626841_0_0_1"/>
<dbReference type="RefSeq" id="XP_016613259.1">
    <property type="nucleotide sequence ID" value="XM_016770507.1"/>
</dbReference>
<accession>A0A0D2H6V3</accession>
<dbReference type="Proteomes" id="UP000053789">
    <property type="component" value="Unassembled WGS sequence"/>
</dbReference>
<protein>
    <submittedName>
        <fullName evidence="2">Uncharacterized protein</fullName>
    </submittedName>
</protein>
<dbReference type="GeneID" id="27705730"/>
<evidence type="ECO:0000313" key="3">
    <source>
        <dbReference type="Proteomes" id="UP000053789"/>
    </source>
</evidence>
<dbReference type="AlphaFoldDB" id="A0A0D2H6V3"/>
<evidence type="ECO:0000313" key="2">
    <source>
        <dbReference type="EMBL" id="KIW86590.1"/>
    </source>
</evidence>
<dbReference type="VEuPathDB" id="FungiDB:Z519_12802"/>
<name>A0A0D2H6V3_CLAB1</name>
<organism evidence="2 3">
    <name type="scientific">Cladophialophora bantiana (strain ATCC 10958 / CBS 173.52 / CDC B-1940 / NIH 8579)</name>
    <name type="common">Xylohypha bantiana</name>
    <dbReference type="NCBI Taxonomy" id="1442370"/>
    <lineage>
        <taxon>Eukaryota</taxon>
        <taxon>Fungi</taxon>
        <taxon>Dikarya</taxon>
        <taxon>Ascomycota</taxon>
        <taxon>Pezizomycotina</taxon>
        <taxon>Eurotiomycetes</taxon>
        <taxon>Chaetothyriomycetidae</taxon>
        <taxon>Chaetothyriales</taxon>
        <taxon>Herpotrichiellaceae</taxon>
        <taxon>Cladophialophora</taxon>
    </lineage>
</organism>
<sequence>MKCDGQYSESEYQSIERKKSELRNKVQEAQARMAQRAQWYAGEMARLAQQQSLELLQEQSRLSQVERQLDKLTQAQSDMTVRACMVLDRLDEEEGYAPDEPELPIAREFAFDDGQLDALLALGTTQGDPSLFSLEAPSKGLAVLNAFSENFLDIIFLGCYLLI</sequence>
<proteinExistence type="predicted"/>